<protein>
    <submittedName>
        <fullName evidence="2">Uncharacterized protein</fullName>
    </submittedName>
</protein>
<keyword evidence="1" id="KW-0472">Membrane</keyword>
<dbReference type="RefSeq" id="WP_182415580.1">
    <property type="nucleotide sequence ID" value="NZ_CP055153.1"/>
</dbReference>
<dbReference type="AlphaFoldDB" id="A0A7L7L6I8"/>
<dbReference type="KEGG" id="add:HUW48_10250"/>
<reference evidence="2 3" key="1">
    <citation type="submission" date="2020-06" db="EMBL/GenBank/DDBJ databases">
        <authorList>
            <person name="Hwang Y.J."/>
        </authorList>
    </citation>
    <scope>NUCLEOTIDE SEQUENCE [LARGE SCALE GENOMIC DNA]</scope>
    <source>
        <strain evidence="2 3">KUDC8001</strain>
    </source>
</reference>
<feature type="transmembrane region" description="Helical" evidence="1">
    <location>
        <begin position="34"/>
        <end position="53"/>
    </location>
</feature>
<feature type="transmembrane region" description="Helical" evidence="1">
    <location>
        <begin position="7"/>
        <end position="28"/>
    </location>
</feature>
<keyword evidence="3" id="KW-1185">Reference proteome</keyword>
<sequence>MTYKGASLLVLFWGIVSLISGAIAYYFMGSFAKSIAIQGLLIGFLGFSIGHFLNRGRKQAFILAVAGGVVFVFLLGHLTSAAFNQEQNLLFTDAFAPQPQNISLLVTSAMFTCTVLTLLLLVIFARSIYMSFRKDV</sequence>
<evidence type="ECO:0000256" key="1">
    <source>
        <dbReference type="SAM" id="Phobius"/>
    </source>
</evidence>
<accession>A0A7L7L6I8</accession>
<feature type="transmembrane region" description="Helical" evidence="1">
    <location>
        <begin position="102"/>
        <end position="124"/>
    </location>
</feature>
<dbReference type="EMBL" id="CP055153">
    <property type="protein sequence ID" value="QMU28393.1"/>
    <property type="molecule type" value="Genomic_DNA"/>
</dbReference>
<evidence type="ECO:0000313" key="3">
    <source>
        <dbReference type="Proteomes" id="UP000514509"/>
    </source>
</evidence>
<feature type="transmembrane region" description="Helical" evidence="1">
    <location>
        <begin position="60"/>
        <end position="82"/>
    </location>
</feature>
<dbReference type="Proteomes" id="UP000514509">
    <property type="component" value="Chromosome"/>
</dbReference>
<reference evidence="2 3" key="2">
    <citation type="submission" date="2020-08" db="EMBL/GenBank/DDBJ databases">
        <title>Adhaeribacter dokdonensis sp. nov., isolated from the rhizosphere of Elymus tsukushiensis, a plant native to the Dokdo Islands, Republic of Korea.</title>
        <authorList>
            <person name="Ghim S.Y."/>
        </authorList>
    </citation>
    <scope>NUCLEOTIDE SEQUENCE [LARGE SCALE GENOMIC DNA]</scope>
    <source>
        <strain evidence="2 3">KUDC8001</strain>
    </source>
</reference>
<keyword evidence="1" id="KW-0812">Transmembrane</keyword>
<gene>
    <name evidence="2" type="ORF">HUW48_10250</name>
</gene>
<proteinExistence type="predicted"/>
<keyword evidence="1" id="KW-1133">Transmembrane helix</keyword>
<name>A0A7L7L6I8_9BACT</name>
<organism evidence="2 3">
    <name type="scientific">Adhaeribacter radiodurans</name>
    <dbReference type="NCBI Taxonomy" id="2745197"/>
    <lineage>
        <taxon>Bacteria</taxon>
        <taxon>Pseudomonadati</taxon>
        <taxon>Bacteroidota</taxon>
        <taxon>Cytophagia</taxon>
        <taxon>Cytophagales</taxon>
        <taxon>Hymenobacteraceae</taxon>
        <taxon>Adhaeribacter</taxon>
    </lineage>
</organism>
<evidence type="ECO:0000313" key="2">
    <source>
        <dbReference type="EMBL" id="QMU28393.1"/>
    </source>
</evidence>